<name>A0A3N0IVT3_9ACTN</name>
<feature type="transmembrane region" description="Helical" evidence="13">
    <location>
        <begin position="53"/>
        <end position="74"/>
    </location>
</feature>
<dbReference type="Proteomes" id="UP000270112">
    <property type="component" value="Unassembled WGS sequence"/>
</dbReference>
<dbReference type="OrthoDB" id="9800627at2"/>
<keyword evidence="5 16" id="KW-0645">Protease</keyword>
<keyword evidence="17" id="KW-1185">Reference proteome</keyword>
<reference evidence="15 17" key="1">
    <citation type="journal article" date="2018" name="Elife">
        <title>Discovery and characterization of a prevalent human gut bacterial enzyme sufficient for the inactivation of a family of plant toxins.</title>
        <authorList>
            <person name="Koppel N."/>
            <person name="Bisanz J.E."/>
            <person name="Pandelia M.E."/>
            <person name="Turnbaugh P.J."/>
            <person name="Balskus E.P."/>
        </authorList>
    </citation>
    <scope>NUCLEOTIDE SEQUENCE [LARGE SCALE GENOMIC DNA]</scope>
    <source>
        <strain evidence="15 17">DSM 16107</strain>
    </source>
</reference>
<comment type="caution">
    <text evidence="16">The sequence shown here is derived from an EMBL/GenBank/DDBJ whole genome shotgun (WGS) entry which is preliminary data.</text>
</comment>
<sequence length="227" mass="25280">MSSISLPYLICSILSFVPAIVCHEACHGFAAYRLGDPTAKRAGRLSFNPLKHIDPFGTVIMPLLLMAMNMPVFGYAKPVPYNPAYFKDPRKGDLIVGLAGPAANLVLAILGAVVYTLIMLVLPVQQLAQNDIFYYFLTLFLPMFSLINLYLMFFNLLPIPPLDGSSIFAFFLPQKYLPQYYKVQRYAFPIFMIAVIAVPYVLHFNPIGIYLDATAGNVFDLLFSFGG</sequence>
<dbReference type="RefSeq" id="WP_114545629.1">
    <property type="nucleotide sequence ID" value="NZ_JAJCHC010000002.1"/>
</dbReference>
<comment type="cofactor">
    <cofactor evidence="1">
        <name>Zn(2+)</name>
        <dbReference type="ChEBI" id="CHEBI:29105"/>
    </cofactor>
</comment>
<evidence type="ECO:0000256" key="3">
    <source>
        <dbReference type="ARBA" id="ARBA00007931"/>
    </source>
</evidence>
<evidence type="ECO:0000256" key="1">
    <source>
        <dbReference type="ARBA" id="ARBA00001947"/>
    </source>
</evidence>
<dbReference type="InterPro" id="IPR008915">
    <property type="entry name" value="Peptidase_M50"/>
</dbReference>
<dbReference type="PANTHER" id="PTHR35864">
    <property type="entry name" value="ZINC METALLOPROTEASE MJ0611-RELATED"/>
    <property type="match status" value="1"/>
</dbReference>
<reference evidence="16" key="3">
    <citation type="journal article" date="2019" name="Microbiol. Resour. Announc.">
        <title>Draft Genome Sequences of Type Strains of Gordonibacter faecihominis, Paraeggerthella hongkongensis, Parvibacter caecicola,Slackia equolifaciens, Slackia faecicanis, and Slackia isoflavoniconvertens.</title>
        <authorList>
            <person name="Danylec N."/>
            <person name="Stoll D.A."/>
            <person name="Dotsch A."/>
            <person name="Huch M."/>
        </authorList>
    </citation>
    <scope>NUCLEOTIDE SEQUENCE</scope>
    <source>
        <strain evidence="16">DSM 16107</strain>
    </source>
</reference>
<organism evidence="16 18">
    <name type="scientific">Eggerthella sinensis</name>
    <dbReference type="NCBI Taxonomy" id="242230"/>
    <lineage>
        <taxon>Bacteria</taxon>
        <taxon>Bacillati</taxon>
        <taxon>Actinomycetota</taxon>
        <taxon>Coriobacteriia</taxon>
        <taxon>Eggerthellales</taxon>
        <taxon>Eggerthellaceae</taxon>
        <taxon>Eggerthella</taxon>
    </lineage>
</organism>
<keyword evidence="9" id="KW-0862">Zinc</keyword>
<proteinExistence type="inferred from homology"/>
<evidence type="ECO:0000259" key="14">
    <source>
        <dbReference type="Pfam" id="PF02163"/>
    </source>
</evidence>
<evidence type="ECO:0000313" key="18">
    <source>
        <dbReference type="Proteomes" id="UP000270112"/>
    </source>
</evidence>
<evidence type="ECO:0000256" key="4">
    <source>
        <dbReference type="ARBA" id="ARBA00022475"/>
    </source>
</evidence>
<dbReference type="EMBL" id="PPTT01000006">
    <property type="protein sequence ID" value="RDB70160.1"/>
    <property type="molecule type" value="Genomic_DNA"/>
</dbReference>
<keyword evidence="10 13" id="KW-1133">Transmembrane helix</keyword>
<feature type="domain" description="Peptidase M50" evidence="14">
    <location>
        <begin position="135"/>
        <end position="194"/>
    </location>
</feature>
<evidence type="ECO:0000256" key="7">
    <source>
        <dbReference type="ARBA" id="ARBA00022723"/>
    </source>
</evidence>
<evidence type="ECO:0000256" key="13">
    <source>
        <dbReference type="SAM" id="Phobius"/>
    </source>
</evidence>
<dbReference type="Pfam" id="PF02163">
    <property type="entry name" value="Peptidase_M50"/>
    <property type="match status" value="1"/>
</dbReference>
<gene>
    <name evidence="15" type="ORF">C1876_05060</name>
    <name evidence="16" type="ORF">DMP09_11725</name>
</gene>
<evidence type="ECO:0000313" key="15">
    <source>
        <dbReference type="EMBL" id="RDB70160.1"/>
    </source>
</evidence>
<dbReference type="CDD" id="cd06158">
    <property type="entry name" value="S2P-M50_like_1"/>
    <property type="match status" value="1"/>
</dbReference>
<dbReference type="GO" id="GO:0006508">
    <property type="term" value="P:proteolysis"/>
    <property type="evidence" value="ECO:0007669"/>
    <property type="project" value="UniProtKB-KW"/>
</dbReference>
<evidence type="ECO:0000256" key="9">
    <source>
        <dbReference type="ARBA" id="ARBA00022833"/>
    </source>
</evidence>
<feature type="transmembrane region" description="Helical" evidence="13">
    <location>
        <begin position="94"/>
        <end position="120"/>
    </location>
</feature>
<protein>
    <submittedName>
        <fullName evidence="16">Site-2 protease family protein</fullName>
    </submittedName>
</protein>
<evidence type="ECO:0000256" key="12">
    <source>
        <dbReference type="ARBA" id="ARBA00023136"/>
    </source>
</evidence>
<evidence type="ECO:0000256" key="10">
    <source>
        <dbReference type="ARBA" id="ARBA00022989"/>
    </source>
</evidence>
<evidence type="ECO:0000313" key="17">
    <source>
        <dbReference type="Proteomes" id="UP000253817"/>
    </source>
</evidence>
<evidence type="ECO:0000256" key="5">
    <source>
        <dbReference type="ARBA" id="ARBA00022670"/>
    </source>
</evidence>
<keyword evidence="6 13" id="KW-0812">Transmembrane</keyword>
<comment type="similarity">
    <text evidence="3">Belongs to the peptidase M50B family.</text>
</comment>
<evidence type="ECO:0000256" key="11">
    <source>
        <dbReference type="ARBA" id="ARBA00023049"/>
    </source>
</evidence>
<comment type="subcellular location">
    <subcellularLocation>
        <location evidence="2">Cell membrane</location>
        <topology evidence="2">Multi-pass membrane protein</topology>
    </subcellularLocation>
</comment>
<evidence type="ECO:0000256" key="2">
    <source>
        <dbReference type="ARBA" id="ARBA00004651"/>
    </source>
</evidence>
<keyword evidence="12 13" id="KW-0472">Membrane</keyword>
<accession>A0A3N0IVT3</accession>
<dbReference type="GO" id="GO:0008237">
    <property type="term" value="F:metallopeptidase activity"/>
    <property type="evidence" value="ECO:0007669"/>
    <property type="project" value="UniProtKB-KW"/>
</dbReference>
<dbReference type="GO" id="GO:0046872">
    <property type="term" value="F:metal ion binding"/>
    <property type="evidence" value="ECO:0007669"/>
    <property type="project" value="UniProtKB-KW"/>
</dbReference>
<dbReference type="PANTHER" id="PTHR35864:SF1">
    <property type="entry name" value="ZINC METALLOPROTEASE YWHC-RELATED"/>
    <property type="match status" value="1"/>
</dbReference>
<dbReference type="InterPro" id="IPR044537">
    <property type="entry name" value="Rip2-like"/>
</dbReference>
<keyword evidence="11" id="KW-0482">Metalloprotease</keyword>
<evidence type="ECO:0000313" key="16">
    <source>
        <dbReference type="EMBL" id="RNM41017.1"/>
    </source>
</evidence>
<dbReference type="InterPro" id="IPR052348">
    <property type="entry name" value="Metallopeptidase_M50B"/>
</dbReference>
<keyword evidence="4" id="KW-1003">Cell membrane</keyword>
<feature type="transmembrane region" description="Helical" evidence="13">
    <location>
        <begin position="132"/>
        <end position="153"/>
    </location>
</feature>
<evidence type="ECO:0000256" key="6">
    <source>
        <dbReference type="ARBA" id="ARBA00022692"/>
    </source>
</evidence>
<feature type="transmembrane region" description="Helical" evidence="13">
    <location>
        <begin position="186"/>
        <end position="202"/>
    </location>
</feature>
<keyword evidence="8" id="KW-0378">Hydrolase</keyword>
<dbReference type="AlphaFoldDB" id="A0A3N0IVT3"/>
<evidence type="ECO:0000256" key="8">
    <source>
        <dbReference type="ARBA" id="ARBA00022801"/>
    </source>
</evidence>
<dbReference type="Proteomes" id="UP000253817">
    <property type="component" value="Unassembled WGS sequence"/>
</dbReference>
<keyword evidence="7" id="KW-0479">Metal-binding</keyword>
<reference evidence="18" key="2">
    <citation type="submission" date="2018-05" db="EMBL/GenBank/DDBJ databases">
        <title>Genome Sequencing of selected type strains of the family Eggerthellaceae.</title>
        <authorList>
            <person name="Danylec N."/>
            <person name="Stoll D.A."/>
            <person name="Doetsch A."/>
            <person name="Huch M."/>
        </authorList>
    </citation>
    <scope>NUCLEOTIDE SEQUENCE [LARGE SCALE GENOMIC DNA]</scope>
    <source>
        <strain evidence="18">DSM 16107</strain>
    </source>
</reference>
<dbReference type="GO" id="GO:0005886">
    <property type="term" value="C:plasma membrane"/>
    <property type="evidence" value="ECO:0007669"/>
    <property type="project" value="UniProtKB-SubCell"/>
</dbReference>
<dbReference type="EMBL" id="QICC01000053">
    <property type="protein sequence ID" value="RNM41017.1"/>
    <property type="molecule type" value="Genomic_DNA"/>
</dbReference>